<proteinExistence type="predicted"/>
<dbReference type="Proteomes" id="UP000482960">
    <property type="component" value="Unassembled WGS sequence"/>
</dbReference>
<dbReference type="RefSeq" id="WP_173079601.1">
    <property type="nucleotide sequence ID" value="NZ_BLPG01000001.1"/>
</dbReference>
<dbReference type="InterPro" id="IPR011990">
    <property type="entry name" value="TPR-like_helical_dom_sf"/>
</dbReference>
<sequence>MTLLHLAGRTDDPELLDRAVAAFQVAVEEMPEAHPERALRWGNLALALAIRVASQPEQGSPWRARLALRRALEELPSGHLQLSSMLNAVGLAAGLLDSDREEAVRHLRAAAEQPTGLLEVRVRAAGGWADHARAAGDVPSALAAYRLALELLPRLAPRTAGAVDQEFWLAEHSGLAGAAAACALDIGDVTGAVELLEQGRGIVLSYGLDTGGDLGRLRDADPQAAARFETLRGSMVSASTGTAPLPGEPTVVPDIGDILRLSREWDKLLAEIRAKPGFGRFLLPPAAADLLPPDASSTTVILTAAATRCDALILRPSGVTALPLSGLDYEAVQGLRAQVHQLGAVISAGAEADVGEHVAAEEGLREVLARLWRDVAAPVLDALGHAGPPAGAWPRVHWVTCGGFAGLPVHAAEDPALGAGAAVVERVVSSYAPTARVLEHARRSTVHSRLGRRVLIVGSDASGRLPAIEAEVAGLSGRFAAATVLKGPSATPERVLRALAEVDVAHLACPAISDEASPARSRLLLAGGGLTVGDVGRMSRVPARLAYLSACSTAQTNVDRLADEAIHVASAFHLAGFRGVVGTLWPVADTVAADLAADFYEHLVWAWDDPAGAVHEAVRRRRAAAPLLARDWASLVHVGL</sequence>
<name>A0A6V8LDF6_9ACTN</name>
<feature type="domain" description="CHAT" evidence="1">
    <location>
        <begin position="366"/>
        <end position="639"/>
    </location>
</feature>
<organism evidence="2 3">
    <name type="scientific">Phytohabitans rumicis</name>
    <dbReference type="NCBI Taxonomy" id="1076125"/>
    <lineage>
        <taxon>Bacteria</taxon>
        <taxon>Bacillati</taxon>
        <taxon>Actinomycetota</taxon>
        <taxon>Actinomycetes</taxon>
        <taxon>Micromonosporales</taxon>
        <taxon>Micromonosporaceae</taxon>
    </lineage>
</organism>
<dbReference type="Pfam" id="PF12770">
    <property type="entry name" value="CHAT"/>
    <property type="match status" value="1"/>
</dbReference>
<evidence type="ECO:0000259" key="1">
    <source>
        <dbReference type="Pfam" id="PF12770"/>
    </source>
</evidence>
<dbReference type="EMBL" id="BLPG01000001">
    <property type="protein sequence ID" value="GFJ92811.1"/>
    <property type="molecule type" value="Genomic_DNA"/>
</dbReference>
<gene>
    <name evidence="2" type="ORF">Prum_064530</name>
</gene>
<evidence type="ECO:0000313" key="2">
    <source>
        <dbReference type="EMBL" id="GFJ92811.1"/>
    </source>
</evidence>
<keyword evidence="3" id="KW-1185">Reference proteome</keyword>
<dbReference type="AlphaFoldDB" id="A0A6V8LDF6"/>
<reference evidence="2 3" key="1">
    <citation type="submission" date="2020-03" db="EMBL/GenBank/DDBJ databases">
        <title>Whole genome shotgun sequence of Phytohabitans rumicis NBRC 108638.</title>
        <authorList>
            <person name="Komaki H."/>
            <person name="Tamura T."/>
        </authorList>
    </citation>
    <scope>NUCLEOTIDE SEQUENCE [LARGE SCALE GENOMIC DNA]</scope>
    <source>
        <strain evidence="2 3">NBRC 108638</strain>
    </source>
</reference>
<evidence type="ECO:0000313" key="3">
    <source>
        <dbReference type="Proteomes" id="UP000482960"/>
    </source>
</evidence>
<reference evidence="2 3" key="2">
    <citation type="submission" date="2020-03" db="EMBL/GenBank/DDBJ databases">
        <authorList>
            <person name="Ichikawa N."/>
            <person name="Kimura A."/>
            <person name="Kitahashi Y."/>
            <person name="Uohara A."/>
        </authorList>
    </citation>
    <scope>NUCLEOTIDE SEQUENCE [LARGE SCALE GENOMIC DNA]</scope>
    <source>
        <strain evidence="2 3">NBRC 108638</strain>
    </source>
</reference>
<protein>
    <recommendedName>
        <fullName evidence="1">CHAT domain-containing protein</fullName>
    </recommendedName>
</protein>
<comment type="caution">
    <text evidence="2">The sequence shown here is derived from an EMBL/GenBank/DDBJ whole genome shotgun (WGS) entry which is preliminary data.</text>
</comment>
<dbReference type="Gene3D" id="1.25.40.10">
    <property type="entry name" value="Tetratricopeptide repeat domain"/>
    <property type="match status" value="1"/>
</dbReference>
<accession>A0A6V8LDF6</accession>
<dbReference type="InterPro" id="IPR024983">
    <property type="entry name" value="CHAT_dom"/>
</dbReference>